<evidence type="ECO:0000313" key="1">
    <source>
        <dbReference type="EMBL" id="QJF52886.1"/>
    </source>
</evidence>
<gene>
    <name evidence="1" type="ORF">G3256_17760</name>
</gene>
<reference evidence="1 2" key="1">
    <citation type="submission" date="2020-02" db="EMBL/GenBank/DDBJ databases">
        <title>Genome sequence of Roseobacter ponti.</title>
        <authorList>
            <person name="Hollensteiner J."/>
            <person name="Schneider D."/>
            <person name="Poehlein A."/>
            <person name="Daniel R."/>
        </authorList>
    </citation>
    <scope>NUCLEOTIDE SEQUENCE [LARGE SCALE GENOMIC DNA]</scope>
    <source>
        <strain evidence="1 2">DSM 106830</strain>
    </source>
</reference>
<dbReference type="RefSeq" id="WP_169642103.1">
    <property type="nucleotide sequence ID" value="NZ_CP048788.1"/>
</dbReference>
<evidence type="ECO:0000313" key="2">
    <source>
        <dbReference type="Proteomes" id="UP000503308"/>
    </source>
</evidence>
<dbReference type="EMBL" id="CP048788">
    <property type="protein sequence ID" value="QJF52886.1"/>
    <property type="molecule type" value="Genomic_DNA"/>
</dbReference>
<dbReference type="InterPro" id="IPR040442">
    <property type="entry name" value="Pyrv_kinase-like_dom_sf"/>
</dbReference>
<dbReference type="AlphaFoldDB" id="A0A858T0Y1"/>
<dbReference type="KEGG" id="rpon:G3256_17760"/>
<dbReference type="Proteomes" id="UP000503308">
    <property type="component" value="Chromosome"/>
</dbReference>
<protein>
    <submittedName>
        <fullName evidence="1">Aldolase</fullName>
    </submittedName>
</protein>
<organism evidence="1 2">
    <name type="scientific">Roseobacter ponti</name>
    <dbReference type="NCBI Taxonomy" id="1891787"/>
    <lineage>
        <taxon>Bacteria</taxon>
        <taxon>Pseudomonadati</taxon>
        <taxon>Pseudomonadota</taxon>
        <taxon>Alphaproteobacteria</taxon>
        <taxon>Rhodobacterales</taxon>
        <taxon>Roseobacteraceae</taxon>
        <taxon>Roseobacter</taxon>
    </lineage>
</organism>
<proteinExistence type="predicted"/>
<dbReference type="InterPro" id="IPR015813">
    <property type="entry name" value="Pyrv/PenolPyrv_kinase-like_dom"/>
</dbReference>
<accession>A0A858T0Y1</accession>
<sequence length="272" mass="29426">MMPTPELRFLMIVEHPGIAAFVAAHGVDRLFVDLEVMGKADRQGHLDTVQSVLRSADITPLREAAPDANLLVRINPLHQGSGNEIDEVLARGADAVMLPMFHDTDTLSRFFDLLGGRAEAVPLFETVGAVDALPEMIGKVPLTDLHIGLNDLHLERGDPMMFTPLAEGVLEEAAAALRGAGIPFGLGGVARAGEGAVPPELVLGEHVRLGSTAAILSRTFHRRAPDPETLQRTMDFPAEIAKLRRIYHDFVGHPGQLEENRKLFRARVAALG</sequence>
<dbReference type="GO" id="GO:0003824">
    <property type="term" value="F:catalytic activity"/>
    <property type="evidence" value="ECO:0007669"/>
    <property type="project" value="InterPro"/>
</dbReference>
<dbReference type="Gene3D" id="3.20.20.60">
    <property type="entry name" value="Phosphoenolpyruvate-binding domains"/>
    <property type="match status" value="1"/>
</dbReference>
<name>A0A858T0Y1_9RHOB</name>
<keyword evidence="2" id="KW-1185">Reference proteome</keyword>
<dbReference type="SUPFAM" id="SSF51621">
    <property type="entry name" value="Phosphoenolpyruvate/pyruvate domain"/>
    <property type="match status" value="1"/>
</dbReference>